<dbReference type="Proteomes" id="UP000266552">
    <property type="component" value="Plasmid pAZOPL1"/>
</dbReference>
<keyword evidence="1" id="KW-0472">Membrane</keyword>
<geneLocation type="plasmid" evidence="2 3">
    <name>pAZOPL1</name>
</geneLocation>
<proteinExistence type="predicted"/>
<name>A0A385TUH6_PAELA</name>
<dbReference type="EMBL" id="CP032413">
    <property type="protein sequence ID" value="AYB48030.1"/>
    <property type="molecule type" value="Genomic_DNA"/>
</dbReference>
<feature type="transmembrane region" description="Helical" evidence="1">
    <location>
        <begin position="7"/>
        <end position="28"/>
    </location>
</feature>
<gene>
    <name evidence="2" type="ORF">D5F53_32400</name>
</gene>
<organism evidence="2 3">
    <name type="scientific">Paenibacillus lautus</name>
    <name type="common">Bacillus lautus</name>
    <dbReference type="NCBI Taxonomy" id="1401"/>
    <lineage>
        <taxon>Bacteria</taxon>
        <taxon>Bacillati</taxon>
        <taxon>Bacillota</taxon>
        <taxon>Bacilli</taxon>
        <taxon>Bacillales</taxon>
        <taxon>Paenibacillaceae</taxon>
        <taxon>Paenibacillus</taxon>
    </lineage>
</organism>
<keyword evidence="3" id="KW-1185">Reference proteome</keyword>
<evidence type="ECO:0000313" key="2">
    <source>
        <dbReference type="EMBL" id="AYB48030.1"/>
    </source>
</evidence>
<keyword evidence="1" id="KW-0812">Transmembrane</keyword>
<evidence type="ECO:0000313" key="3">
    <source>
        <dbReference type="Proteomes" id="UP000266552"/>
    </source>
</evidence>
<evidence type="ECO:0000256" key="1">
    <source>
        <dbReference type="SAM" id="Phobius"/>
    </source>
</evidence>
<accession>A0A385TUH6</accession>
<protein>
    <submittedName>
        <fullName evidence="2">ABC transporter permease</fullName>
    </submittedName>
</protein>
<dbReference type="AlphaFoldDB" id="A0A385TUH6"/>
<reference evidence="2 3" key="1">
    <citation type="submission" date="2018-09" db="EMBL/GenBank/DDBJ databases">
        <title>Genome Sequence of Paenibacillus lautus Strain E7593-69, Azo Dye-Degrading Bacteria, Isolated from Commercial Tattoo Inks.</title>
        <authorList>
            <person name="Nho S.W."/>
            <person name="Kim S.-J."/>
            <person name="Kweon O."/>
            <person name="Cerniglia C.E."/>
        </authorList>
    </citation>
    <scope>NUCLEOTIDE SEQUENCE [LARGE SCALE GENOMIC DNA]</scope>
    <source>
        <strain evidence="2 3">E7593-69</strain>
        <plasmid evidence="2 3">pAZOPL1</plasmid>
    </source>
</reference>
<sequence>MEENPNLALRIAAGIFFTVLLITIVAMLTMSSQDATKQGQSKITTITTQISNTEYNTYNNASMSGSQVLNAVRQYMDQEHFGIQVTTGKGATTFYGNTFNPNDGTVVGGPKDKNKNISTAEDPALDTYVNPSGKYSSRVVRDQNNVIVGLVFQQL</sequence>
<dbReference type="KEGG" id="plw:D5F53_32400"/>
<keyword evidence="2" id="KW-0614">Plasmid</keyword>
<dbReference type="RefSeq" id="WP_119851391.1">
    <property type="nucleotide sequence ID" value="NZ_CP032413.1"/>
</dbReference>
<keyword evidence="1" id="KW-1133">Transmembrane helix</keyword>